<evidence type="ECO:0000313" key="2">
    <source>
        <dbReference type="Proteomes" id="UP000050741"/>
    </source>
</evidence>
<dbReference type="AlphaFoldDB" id="A0A183CIM6"/>
<feature type="compositionally biased region" description="Basic and acidic residues" evidence="1">
    <location>
        <begin position="101"/>
        <end position="130"/>
    </location>
</feature>
<reference evidence="2" key="2">
    <citation type="submission" date="2014-05" db="EMBL/GenBank/DDBJ databases">
        <title>The genome and life-stage specific transcriptomes of Globodera pallida elucidate key aspects of plant parasitism by a cyst nematode.</title>
        <authorList>
            <person name="Cotton J.A."/>
            <person name="Lilley C.J."/>
            <person name="Jones L.M."/>
            <person name="Kikuchi T."/>
            <person name="Reid A.J."/>
            <person name="Thorpe P."/>
            <person name="Tsai I.J."/>
            <person name="Beasley H."/>
            <person name="Blok V."/>
            <person name="Cock P.J.A."/>
            <person name="Van den Akker S.E."/>
            <person name="Holroyd N."/>
            <person name="Hunt M."/>
            <person name="Mantelin S."/>
            <person name="Naghra H."/>
            <person name="Pain A."/>
            <person name="Palomares-Rius J.E."/>
            <person name="Zarowiecki M."/>
            <person name="Berriman M."/>
            <person name="Jones J.T."/>
            <person name="Urwin P.E."/>
        </authorList>
    </citation>
    <scope>NUCLEOTIDE SEQUENCE [LARGE SCALE GENOMIC DNA]</scope>
    <source>
        <strain evidence="2">Lindley</strain>
    </source>
</reference>
<accession>A0A183CIM6</accession>
<evidence type="ECO:0000256" key="1">
    <source>
        <dbReference type="SAM" id="MobiDB-lite"/>
    </source>
</evidence>
<sequence>MILFQQVRLGPTKNEEAPAAALDEPGASCNSCYVRSRVWRTTISGNGGCATTVVVIAVQFLAMHGGLPFNLSITTKQFSNKHTITNLMLREVTPSAASAEQKPDLIDLRLEDNDDNDDKRRSEISERNDAQDDVSNDDDDSD</sequence>
<dbReference type="WBParaSite" id="GPLIN_001273200">
    <property type="protein sequence ID" value="GPLIN_001273200"/>
    <property type="gene ID" value="GPLIN_001273200"/>
</dbReference>
<organism evidence="2 3">
    <name type="scientific">Globodera pallida</name>
    <name type="common">Potato cyst nematode worm</name>
    <name type="synonym">Heterodera pallida</name>
    <dbReference type="NCBI Taxonomy" id="36090"/>
    <lineage>
        <taxon>Eukaryota</taxon>
        <taxon>Metazoa</taxon>
        <taxon>Ecdysozoa</taxon>
        <taxon>Nematoda</taxon>
        <taxon>Chromadorea</taxon>
        <taxon>Rhabditida</taxon>
        <taxon>Tylenchina</taxon>
        <taxon>Tylenchomorpha</taxon>
        <taxon>Tylenchoidea</taxon>
        <taxon>Heteroderidae</taxon>
        <taxon>Heteroderinae</taxon>
        <taxon>Globodera</taxon>
    </lineage>
</organism>
<proteinExistence type="predicted"/>
<reference evidence="2" key="1">
    <citation type="submission" date="2013-12" db="EMBL/GenBank/DDBJ databases">
        <authorList>
            <person name="Aslett M."/>
        </authorList>
    </citation>
    <scope>NUCLEOTIDE SEQUENCE [LARGE SCALE GENOMIC DNA]</scope>
    <source>
        <strain evidence="2">Lindley</strain>
    </source>
</reference>
<feature type="region of interest" description="Disordered" evidence="1">
    <location>
        <begin position="94"/>
        <end position="142"/>
    </location>
</feature>
<feature type="compositionally biased region" description="Acidic residues" evidence="1">
    <location>
        <begin position="131"/>
        <end position="142"/>
    </location>
</feature>
<keyword evidence="2" id="KW-1185">Reference proteome</keyword>
<name>A0A183CIM6_GLOPA</name>
<reference evidence="3" key="3">
    <citation type="submission" date="2016-06" db="UniProtKB">
        <authorList>
            <consortium name="WormBaseParasite"/>
        </authorList>
    </citation>
    <scope>IDENTIFICATION</scope>
</reference>
<evidence type="ECO:0000313" key="3">
    <source>
        <dbReference type="WBParaSite" id="GPLIN_001273200"/>
    </source>
</evidence>
<dbReference type="Proteomes" id="UP000050741">
    <property type="component" value="Unassembled WGS sequence"/>
</dbReference>
<protein>
    <submittedName>
        <fullName evidence="3">Uncharacterized protein</fullName>
    </submittedName>
</protein>